<keyword evidence="1" id="KW-1133">Transmembrane helix</keyword>
<sequence>MSTLTPTRKVRTLRGPSRILLRLHRRILWAAGAAAVAAIVCMIAVAILADRAVADLAGTGCTLSSLTEACFQPARNYTDRMLGLSRLLGYAGLALIALPTLVGAFVAGPMIAREWETGSIKFSWTQSAPPSAWLTARLAVLAVPVVGGIVVLSAVLTWSRSRLAYPFPALWEDGSAFGATGTVPVASALLALALGSLAGLLLRRTVPALAVALLASGLVTVVLGQVRDHLWPVVKATYPLKGDYPLPKWAYAVEEGFLTTGGDRLPTDICTSPTREFEDCLAGHDVALNYVYYHPASHYWPLQLVETGILLALAALAVFAAFRVLRRLHG</sequence>
<comment type="caution">
    <text evidence="2">The sequence shown here is derived from an EMBL/GenBank/DDBJ whole genome shotgun (WGS) entry which is preliminary data.</text>
</comment>
<gene>
    <name evidence="2" type="ORF">Smic_42720</name>
</gene>
<dbReference type="RefSeq" id="WP_032759711.1">
    <property type="nucleotide sequence ID" value="NZ_BMUG01000007.1"/>
</dbReference>
<dbReference type="Proteomes" id="UP000498740">
    <property type="component" value="Unassembled WGS sequence"/>
</dbReference>
<evidence type="ECO:0008006" key="4">
    <source>
        <dbReference type="Google" id="ProtNLM"/>
    </source>
</evidence>
<keyword evidence="1" id="KW-0472">Membrane</keyword>
<dbReference type="AlphaFoldDB" id="A0A7J0CT72"/>
<evidence type="ECO:0000313" key="2">
    <source>
        <dbReference type="EMBL" id="GFN05716.1"/>
    </source>
</evidence>
<reference evidence="2 3" key="1">
    <citation type="submission" date="2020-05" db="EMBL/GenBank/DDBJ databases">
        <title>Whole genome shotgun sequence of Streptomyces microflavus NBRC 13062.</title>
        <authorList>
            <person name="Komaki H."/>
            <person name="Tamura T."/>
        </authorList>
    </citation>
    <scope>NUCLEOTIDE SEQUENCE [LARGE SCALE GENOMIC DNA]</scope>
    <source>
        <strain evidence="2 3">NBRC 13062</strain>
    </source>
</reference>
<name>A0A7J0CT72_STRMI</name>
<evidence type="ECO:0000313" key="3">
    <source>
        <dbReference type="Proteomes" id="UP000498740"/>
    </source>
</evidence>
<feature type="transmembrane region" description="Helical" evidence="1">
    <location>
        <begin position="133"/>
        <end position="156"/>
    </location>
</feature>
<dbReference type="EMBL" id="BLWD01000001">
    <property type="protein sequence ID" value="GFN05716.1"/>
    <property type="molecule type" value="Genomic_DNA"/>
</dbReference>
<keyword evidence="1" id="KW-0812">Transmembrane</keyword>
<proteinExistence type="predicted"/>
<evidence type="ECO:0000256" key="1">
    <source>
        <dbReference type="SAM" id="Phobius"/>
    </source>
</evidence>
<feature type="transmembrane region" description="Helical" evidence="1">
    <location>
        <begin position="176"/>
        <end position="201"/>
    </location>
</feature>
<protein>
    <recommendedName>
        <fullName evidence="4">ABC-2 family transporter protein</fullName>
    </recommendedName>
</protein>
<feature type="transmembrane region" description="Helical" evidence="1">
    <location>
        <begin position="208"/>
        <end position="226"/>
    </location>
</feature>
<accession>A0A7J0CT72</accession>
<feature type="transmembrane region" description="Helical" evidence="1">
    <location>
        <begin position="87"/>
        <end position="112"/>
    </location>
</feature>
<feature type="transmembrane region" description="Helical" evidence="1">
    <location>
        <begin position="27"/>
        <end position="49"/>
    </location>
</feature>
<organism evidence="2 3">
    <name type="scientific">Streptomyces microflavus</name>
    <name type="common">Streptomyces lipmanii</name>
    <dbReference type="NCBI Taxonomy" id="1919"/>
    <lineage>
        <taxon>Bacteria</taxon>
        <taxon>Bacillati</taxon>
        <taxon>Actinomycetota</taxon>
        <taxon>Actinomycetes</taxon>
        <taxon>Kitasatosporales</taxon>
        <taxon>Streptomycetaceae</taxon>
        <taxon>Streptomyces</taxon>
    </lineage>
</organism>
<feature type="transmembrane region" description="Helical" evidence="1">
    <location>
        <begin position="307"/>
        <end position="325"/>
    </location>
</feature>